<dbReference type="GO" id="GO:0003700">
    <property type="term" value="F:DNA-binding transcription factor activity"/>
    <property type="evidence" value="ECO:0007669"/>
    <property type="project" value="TreeGrafter"/>
</dbReference>
<reference evidence="4 5" key="1">
    <citation type="submission" date="2019-01" db="EMBL/GenBank/DDBJ databases">
        <title>Geovibrio thiophilus DSM 11263, complete genome.</title>
        <authorList>
            <person name="Spring S."/>
            <person name="Bunk B."/>
            <person name="Sproer C."/>
        </authorList>
    </citation>
    <scope>NUCLEOTIDE SEQUENCE [LARGE SCALE GENOMIC DNA]</scope>
    <source>
        <strain evidence="4 5">DSM 11263</strain>
    </source>
</reference>
<evidence type="ECO:0000313" key="4">
    <source>
        <dbReference type="EMBL" id="QAR33995.1"/>
    </source>
</evidence>
<keyword evidence="1 2" id="KW-0238">DNA-binding</keyword>
<dbReference type="SUPFAM" id="SSF46689">
    <property type="entry name" value="Homeodomain-like"/>
    <property type="match status" value="1"/>
</dbReference>
<dbReference type="InterPro" id="IPR036271">
    <property type="entry name" value="Tet_transcr_reg_TetR-rel_C_sf"/>
</dbReference>
<dbReference type="InterPro" id="IPR015292">
    <property type="entry name" value="Tscrpt_reg_YbiH_C"/>
</dbReference>
<feature type="domain" description="HTH tetR-type" evidence="3">
    <location>
        <begin position="17"/>
        <end position="77"/>
    </location>
</feature>
<dbReference type="OrthoDB" id="9789566at2"/>
<sequence length="232" mass="25306">MIMNIRGNEMKEKNKGERTKLSLIEAGIELFGEHGFTATGTRMIAEKAGANISAIQYYFGGKEGLYRAAVVHIAESIGGYINPLAAEIRKEFEKSAAGREVAAVCIKKAVTGLMNMMIKSEGPRRWSLIILREQAKPTAAFDILYESVMKEAHGLLSRIIAAGTGIEPDSAEAHLRAHAVIGSVLVFLSARETALRRLGTDDYTEEHLRLLDMLLPAMAVSTLDAEIYGTEP</sequence>
<dbReference type="Pfam" id="PF00440">
    <property type="entry name" value="TetR_N"/>
    <property type="match status" value="1"/>
</dbReference>
<evidence type="ECO:0000256" key="1">
    <source>
        <dbReference type="ARBA" id="ARBA00023125"/>
    </source>
</evidence>
<dbReference type="Proteomes" id="UP000287502">
    <property type="component" value="Chromosome"/>
</dbReference>
<dbReference type="Gene3D" id="1.10.10.60">
    <property type="entry name" value="Homeodomain-like"/>
    <property type="match status" value="1"/>
</dbReference>
<feature type="DNA-binding region" description="H-T-H motif" evidence="2">
    <location>
        <begin position="40"/>
        <end position="59"/>
    </location>
</feature>
<evidence type="ECO:0000256" key="2">
    <source>
        <dbReference type="PROSITE-ProRule" id="PRU00335"/>
    </source>
</evidence>
<protein>
    <submittedName>
        <fullName evidence="4">DUF1956 domain-containing protein</fullName>
    </submittedName>
</protein>
<dbReference type="InterPro" id="IPR001647">
    <property type="entry name" value="HTH_TetR"/>
</dbReference>
<dbReference type="Gene3D" id="1.10.357.10">
    <property type="entry name" value="Tetracycline Repressor, domain 2"/>
    <property type="match status" value="1"/>
</dbReference>
<dbReference type="PRINTS" id="PR00455">
    <property type="entry name" value="HTHTETR"/>
</dbReference>
<dbReference type="AlphaFoldDB" id="A0A3R5V071"/>
<organism evidence="4 5">
    <name type="scientific">Geovibrio thiophilus</name>
    <dbReference type="NCBI Taxonomy" id="139438"/>
    <lineage>
        <taxon>Bacteria</taxon>
        <taxon>Pseudomonadati</taxon>
        <taxon>Deferribacterota</taxon>
        <taxon>Deferribacteres</taxon>
        <taxon>Deferribacterales</taxon>
        <taxon>Geovibrionaceae</taxon>
        <taxon>Geovibrio</taxon>
    </lineage>
</organism>
<evidence type="ECO:0000313" key="5">
    <source>
        <dbReference type="Proteomes" id="UP000287502"/>
    </source>
</evidence>
<dbReference type="InterPro" id="IPR009057">
    <property type="entry name" value="Homeodomain-like_sf"/>
</dbReference>
<dbReference type="PROSITE" id="PS50977">
    <property type="entry name" value="HTH_TETR_2"/>
    <property type="match status" value="1"/>
</dbReference>
<dbReference type="Pfam" id="PF09209">
    <property type="entry name" value="CecR_C"/>
    <property type="match status" value="1"/>
</dbReference>
<name>A0A3R5V071_9BACT</name>
<dbReference type="GO" id="GO:0000976">
    <property type="term" value="F:transcription cis-regulatory region binding"/>
    <property type="evidence" value="ECO:0007669"/>
    <property type="project" value="TreeGrafter"/>
</dbReference>
<dbReference type="InterPro" id="IPR050109">
    <property type="entry name" value="HTH-type_TetR-like_transc_reg"/>
</dbReference>
<dbReference type="SUPFAM" id="SSF48498">
    <property type="entry name" value="Tetracyclin repressor-like, C-terminal domain"/>
    <property type="match status" value="1"/>
</dbReference>
<accession>A0A3R5V071</accession>
<dbReference type="PANTHER" id="PTHR30055:SF226">
    <property type="entry name" value="HTH-TYPE TRANSCRIPTIONAL REGULATOR PKSA"/>
    <property type="match status" value="1"/>
</dbReference>
<evidence type="ECO:0000259" key="3">
    <source>
        <dbReference type="PROSITE" id="PS50977"/>
    </source>
</evidence>
<keyword evidence="5" id="KW-1185">Reference proteome</keyword>
<proteinExistence type="predicted"/>
<gene>
    <name evidence="4" type="ORF">EP073_11440</name>
</gene>
<dbReference type="EMBL" id="CP035108">
    <property type="protein sequence ID" value="QAR33995.1"/>
    <property type="molecule type" value="Genomic_DNA"/>
</dbReference>
<dbReference type="PANTHER" id="PTHR30055">
    <property type="entry name" value="HTH-TYPE TRANSCRIPTIONAL REGULATOR RUTR"/>
    <property type="match status" value="1"/>
</dbReference>
<dbReference type="KEGG" id="gtl:EP073_11440"/>